<dbReference type="EMBL" id="UINC01033933">
    <property type="protein sequence ID" value="SVB23983.1"/>
    <property type="molecule type" value="Genomic_DNA"/>
</dbReference>
<reference evidence="2" key="1">
    <citation type="submission" date="2018-05" db="EMBL/GenBank/DDBJ databases">
        <authorList>
            <person name="Lanie J.A."/>
            <person name="Ng W.-L."/>
            <person name="Kazmierczak K.M."/>
            <person name="Andrzejewski T.M."/>
            <person name="Davidsen T.M."/>
            <person name="Wayne K.J."/>
            <person name="Tettelin H."/>
            <person name="Glass J.I."/>
            <person name="Rusch D."/>
            <person name="Podicherti R."/>
            <person name="Tsui H.-C.T."/>
            <person name="Winkler M.E."/>
        </authorList>
    </citation>
    <scope>NUCLEOTIDE SEQUENCE</scope>
</reference>
<evidence type="ECO:0000313" key="2">
    <source>
        <dbReference type="EMBL" id="SVB23983.1"/>
    </source>
</evidence>
<proteinExistence type="predicted"/>
<dbReference type="AlphaFoldDB" id="A0A382CF59"/>
<evidence type="ECO:0000256" key="1">
    <source>
        <dbReference type="SAM" id="Phobius"/>
    </source>
</evidence>
<keyword evidence="1" id="KW-1133">Transmembrane helix</keyword>
<protein>
    <recommendedName>
        <fullName evidence="3">MacB-like periplasmic core domain-containing protein</fullName>
    </recommendedName>
</protein>
<name>A0A382CF59_9ZZZZ</name>
<sequence>MTAIQSNLLSPFNYLKQELSQRSGRNVVTLVSIALVVFMAVTLTAISRASTDALRLPLENVGADIVVQLSGDIPQKLEGLVFSHPTAQLPAEIVEEIKKLPGKIQTTGAVFCGTYHQINFNLFWVLTQKVLPESPG</sequence>
<evidence type="ECO:0008006" key="3">
    <source>
        <dbReference type="Google" id="ProtNLM"/>
    </source>
</evidence>
<feature type="transmembrane region" description="Helical" evidence="1">
    <location>
        <begin position="27"/>
        <end position="46"/>
    </location>
</feature>
<gene>
    <name evidence="2" type="ORF">METZ01_LOCUS176837</name>
</gene>
<organism evidence="2">
    <name type="scientific">marine metagenome</name>
    <dbReference type="NCBI Taxonomy" id="408172"/>
    <lineage>
        <taxon>unclassified sequences</taxon>
        <taxon>metagenomes</taxon>
        <taxon>ecological metagenomes</taxon>
    </lineage>
</organism>
<accession>A0A382CF59</accession>
<keyword evidence="1" id="KW-0472">Membrane</keyword>
<keyword evidence="1" id="KW-0812">Transmembrane</keyword>